<sequence>PEGYYQTAEKMRDACRRAGHNFSLAEIRNWLNKQAVFQIHKPPP</sequence>
<dbReference type="OrthoDB" id="2439084at2759"/>
<protein>
    <submittedName>
        <fullName evidence="1">20817_t:CDS:1</fullName>
    </submittedName>
</protein>
<evidence type="ECO:0000313" key="1">
    <source>
        <dbReference type="EMBL" id="CAG8835201.1"/>
    </source>
</evidence>
<evidence type="ECO:0000313" key="2">
    <source>
        <dbReference type="Proteomes" id="UP000789759"/>
    </source>
</evidence>
<accession>A0A9N9KIS9</accession>
<gene>
    <name evidence="1" type="ORF">CPELLU_LOCUS21206</name>
</gene>
<name>A0A9N9KIS9_9GLOM</name>
<comment type="caution">
    <text evidence="1">The sequence shown here is derived from an EMBL/GenBank/DDBJ whole genome shotgun (WGS) entry which is preliminary data.</text>
</comment>
<proteinExistence type="predicted"/>
<dbReference type="Proteomes" id="UP000789759">
    <property type="component" value="Unassembled WGS sequence"/>
</dbReference>
<reference evidence="1" key="1">
    <citation type="submission" date="2021-06" db="EMBL/GenBank/DDBJ databases">
        <authorList>
            <person name="Kallberg Y."/>
            <person name="Tangrot J."/>
            <person name="Rosling A."/>
        </authorList>
    </citation>
    <scope>NUCLEOTIDE SEQUENCE</scope>
    <source>
        <strain evidence="1">FL966</strain>
    </source>
</reference>
<feature type="non-terminal residue" evidence="1">
    <location>
        <position position="1"/>
    </location>
</feature>
<feature type="non-terminal residue" evidence="1">
    <location>
        <position position="44"/>
    </location>
</feature>
<keyword evidence="2" id="KW-1185">Reference proteome</keyword>
<organism evidence="1 2">
    <name type="scientific">Cetraspora pellucida</name>
    <dbReference type="NCBI Taxonomy" id="1433469"/>
    <lineage>
        <taxon>Eukaryota</taxon>
        <taxon>Fungi</taxon>
        <taxon>Fungi incertae sedis</taxon>
        <taxon>Mucoromycota</taxon>
        <taxon>Glomeromycotina</taxon>
        <taxon>Glomeromycetes</taxon>
        <taxon>Diversisporales</taxon>
        <taxon>Gigasporaceae</taxon>
        <taxon>Cetraspora</taxon>
    </lineage>
</organism>
<dbReference type="EMBL" id="CAJVQA010075482">
    <property type="protein sequence ID" value="CAG8835201.1"/>
    <property type="molecule type" value="Genomic_DNA"/>
</dbReference>
<dbReference type="AlphaFoldDB" id="A0A9N9KIS9"/>